<evidence type="ECO:0000313" key="3">
    <source>
        <dbReference type="Proteomes" id="UP000324222"/>
    </source>
</evidence>
<organism evidence="2 3">
    <name type="scientific">Portunus trituberculatus</name>
    <name type="common">Swimming crab</name>
    <name type="synonym">Neptunus trituberculatus</name>
    <dbReference type="NCBI Taxonomy" id="210409"/>
    <lineage>
        <taxon>Eukaryota</taxon>
        <taxon>Metazoa</taxon>
        <taxon>Ecdysozoa</taxon>
        <taxon>Arthropoda</taxon>
        <taxon>Crustacea</taxon>
        <taxon>Multicrustacea</taxon>
        <taxon>Malacostraca</taxon>
        <taxon>Eumalacostraca</taxon>
        <taxon>Eucarida</taxon>
        <taxon>Decapoda</taxon>
        <taxon>Pleocyemata</taxon>
        <taxon>Brachyura</taxon>
        <taxon>Eubrachyura</taxon>
        <taxon>Portunoidea</taxon>
        <taxon>Portunidae</taxon>
        <taxon>Portuninae</taxon>
        <taxon>Portunus</taxon>
    </lineage>
</organism>
<evidence type="ECO:0000313" key="2">
    <source>
        <dbReference type="EMBL" id="MPC17049.1"/>
    </source>
</evidence>
<dbReference type="EMBL" id="VSRR010000556">
    <property type="protein sequence ID" value="MPC17049.1"/>
    <property type="molecule type" value="Genomic_DNA"/>
</dbReference>
<sequence>MVFPPELYLNPPQWFLSFPLSSPLLHSSKPPLARPSTLLLRKDSRPSLASSVKDADEENTATLHARRRRVAYDASFTLCNSRVPSPRPALAPRATYISVTHPLAPRLTPGPLPGLSSIRQRD</sequence>
<proteinExistence type="predicted"/>
<reference evidence="2 3" key="1">
    <citation type="submission" date="2019-05" db="EMBL/GenBank/DDBJ databases">
        <title>Another draft genome of Portunus trituberculatus and its Hox gene families provides insights of decapod evolution.</title>
        <authorList>
            <person name="Jeong J.-H."/>
            <person name="Song I."/>
            <person name="Kim S."/>
            <person name="Choi T."/>
            <person name="Kim D."/>
            <person name="Ryu S."/>
            <person name="Kim W."/>
        </authorList>
    </citation>
    <scope>NUCLEOTIDE SEQUENCE [LARGE SCALE GENOMIC DNA]</scope>
    <source>
        <tissue evidence="2">Muscle</tissue>
    </source>
</reference>
<name>A0A5B7D6Z2_PORTR</name>
<accession>A0A5B7D6Z2</accession>
<protein>
    <submittedName>
        <fullName evidence="2">Uncharacterized protein</fullName>
    </submittedName>
</protein>
<evidence type="ECO:0000256" key="1">
    <source>
        <dbReference type="SAM" id="MobiDB-lite"/>
    </source>
</evidence>
<feature type="region of interest" description="Disordered" evidence="1">
    <location>
        <begin position="102"/>
        <end position="122"/>
    </location>
</feature>
<keyword evidence="3" id="KW-1185">Reference proteome</keyword>
<dbReference type="AlphaFoldDB" id="A0A5B7D6Z2"/>
<gene>
    <name evidence="2" type="ORF">E2C01_009893</name>
</gene>
<dbReference type="Proteomes" id="UP000324222">
    <property type="component" value="Unassembled WGS sequence"/>
</dbReference>
<comment type="caution">
    <text evidence="2">The sequence shown here is derived from an EMBL/GenBank/DDBJ whole genome shotgun (WGS) entry which is preliminary data.</text>
</comment>